<feature type="non-terminal residue" evidence="2">
    <location>
        <position position="1"/>
    </location>
</feature>
<dbReference type="Pfam" id="PF01261">
    <property type="entry name" value="AP_endonuc_2"/>
    <property type="match status" value="1"/>
</dbReference>
<evidence type="ECO:0000259" key="1">
    <source>
        <dbReference type="Pfam" id="PF01261"/>
    </source>
</evidence>
<organism evidence="2 3">
    <name type="scientific">Paenibacillus sepulcri</name>
    <dbReference type="NCBI Taxonomy" id="359917"/>
    <lineage>
        <taxon>Bacteria</taxon>
        <taxon>Bacillati</taxon>
        <taxon>Bacillota</taxon>
        <taxon>Bacilli</taxon>
        <taxon>Bacillales</taxon>
        <taxon>Paenibacillaceae</taxon>
        <taxon>Paenibacillus</taxon>
    </lineage>
</organism>
<dbReference type="SUPFAM" id="SSF51658">
    <property type="entry name" value="Xylose isomerase-like"/>
    <property type="match status" value="1"/>
</dbReference>
<dbReference type="Proteomes" id="UP001519887">
    <property type="component" value="Unassembled WGS sequence"/>
</dbReference>
<keyword evidence="3" id="KW-1185">Reference proteome</keyword>
<dbReference type="InterPro" id="IPR013022">
    <property type="entry name" value="Xyl_isomerase-like_TIM-brl"/>
</dbReference>
<evidence type="ECO:0000313" key="2">
    <source>
        <dbReference type="EMBL" id="MBW7461217.1"/>
    </source>
</evidence>
<reference evidence="2 3" key="1">
    <citation type="submission" date="2021-07" db="EMBL/GenBank/DDBJ databases">
        <title>Paenibacillus radiodurans sp. nov., isolated from the southeastern edge of Tengger Desert.</title>
        <authorList>
            <person name="Zhang G."/>
        </authorList>
    </citation>
    <scope>NUCLEOTIDE SEQUENCE [LARGE SCALE GENOMIC DNA]</scope>
    <source>
        <strain evidence="2 3">CCM 7311</strain>
    </source>
</reference>
<name>A0ABS7CK89_9BACL</name>
<proteinExistence type="predicted"/>
<gene>
    <name evidence="2" type="ORF">K0U00_44895</name>
</gene>
<accession>A0ABS7CK89</accession>
<dbReference type="InterPro" id="IPR036237">
    <property type="entry name" value="Xyl_isomerase-like_sf"/>
</dbReference>
<dbReference type="EMBL" id="JAHZIK010002777">
    <property type="protein sequence ID" value="MBW7461217.1"/>
    <property type="molecule type" value="Genomic_DNA"/>
</dbReference>
<feature type="domain" description="Xylose isomerase-like TIM barrel" evidence="1">
    <location>
        <begin position="2"/>
        <end position="130"/>
    </location>
</feature>
<evidence type="ECO:0000313" key="3">
    <source>
        <dbReference type="Proteomes" id="UP001519887"/>
    </source>
</evidence>
<protein>
    <submittedName>
        <fullName evidence="2">Sugar phosphate isomerase/epimerase</fullName>
    </submittedName>
</protein>
<dbReference type="GO" id="GO:0016853">
    <property type="term" value="F:isomerase activity"/>
    <property type="evidence" value="ECO:0007669"/>
    <property type="project" value="UniProtKB-KW"/>
</dbReference>
<sequence>GMENMRPYLDCPHYCYAVRPALLAEQMKLIDHASVGLTLDTGHLLLAERMYGLDWQKELEAMAPYVFHLHVHDNFGEPNFSLEKNQYDLIPHGRGDMHMPIGSGEVPFREIASHLAPYFKGFLMHEVREVYEQEWPQLIGRMERMLPQAEQMPDRNSAIG</sequence>
<dbReference type="Gene3D" id="3.20.20.150">
    <property type="entry name" value="Divalent-metal-dependent TIM barrel enzymes"/>
    <property type="match status" value="1"/>
</dbReference>
<keyword evidence="2" id="KW-0413">Isomerase</keyword>
<comment type="caution">
    <text evidence="2">The sequence shown here is derived from an EMBL/GenBank/DDBJ whole genome shotgun (WGS) entry which is preliminary data.</text>
</comment>